<dbReference type="RefSeq" id="WP_145378660.1">
    <property type="nucleotide sequence ID" value="NZ_CP036270.1"/>
</dbReference>
<comment type="subunit">
    <text evidence="3 10">Homodimer.</text>
</comment>
<evidence type="ECO:0000256" key="8">
    <source>
        <dbReference type="ARBA" id="ARBA00072274"/>
    </source>
</evidence>
<dbReference type="GO" id="GO:0051082">
    <property type="term" value="F:unfolded protein binding"/>
    <property type="evidence" value="ECO:0007669"/>
    <property type="project" value="TreeGrafter"/>
</dbReference>
<dbReference type="HAMAP" id="MF_01151">
    <property type="entry name" value="GrpE"/>
    <property type="match status" value="1"/>
</dbReference>
<sequence length="179" mass="20127">MADETPNENPDNTAAEAAASDDQEPTLEEQLAAAIAERDTNLDRWRRAEAECENVRKRMRRELEEARKYESLGLSRDILPALDNLQRAIDAAGQTHNLDQLIEGVELVAKQFQDALNKHQVIAIDAVNKPFNSEQHEAMQQVPSADHPPMTVIQELEQGYTLHDRLVRPSKVIVSKAVE</sequence>
<comment type="subcellular location">
    <subcellularLocation>
        <location evidence="1 10">Cytoplasm</location>
    </subcellularLocation>
</comment>
<dbReference type="KEGG" id="sdyn:Mal52_46290"/>
<evidence type="ECO:0000256" key="7">
    <source>
        <dbReference type="ARBA" id="ARBA00053401"/>
    </source>
</evidence>
<dbReference type="SUPFAM" id="SSF58014">
    <property type="entry name" value="Coiled-coil domain of nucleotide exchange factor GrpE"/>
    <property type="match status" value="1"/>
</dbReference>
<evidence type="ECO:0000256" key="2">
    <source>
        <dbReference type="ARBA" id="ARBA00009054"/>
    </source>
</evidence>
<dbReference type="PANTHER" id="PTHR21237">
    <property type="entry name" value="GRPE PROTEIN"/>
    <property type="match status" value="1"/>
</dbReference>
<evidence type="ECO:0000256" key="12">
    <source>
        <dbReference type="RuleBase" id="RU004478"/>
    </source>
</evidence>
<dbReference type="PANTHER" id="PTHR21237:SF23">
    <property type="entry name" value="GRPE PROTEIN HOMOLOG, MITOCHONDRIAL"/>
    <property type="match status" value="1"/>
</dbReference>
<name>A0A517ZUH4_9PLAN</name>
<dbReference type="PROSITE" id="PS01071">
    <property type="entry name" value="GRPE"/>
    <property type="match status" value="1"/>
</dbReference>
<comment type="function">
    <text evidence="7 10 11">Participates actively in the response to hyperosmotic and heat shock by preventing the aggregation of stress-denatured proteins, in association with DnaK and GrpE. It is the nucleotide exchange factor for DnaK and may function as a thermosensor. Unfolded proteins bind initially to DnaJ; upon interaction with the DnaJ-bound protein, DnaK hydrolyzes its bound ATP, resulting in the formation of a stable complex. GrpE releases ADP from DnaK; ATP binding to DnaK triggers the release of the substrate protein, thus completing the reaction cycle. Several rounds of ATP-dependent interactions between DnaJ, DnaK and GrpE are required for fully efficient folding.</text>
</comment>
<keyword evidence="4 10" id="KW-0963">Cytoplasm</keyword>
<dbReference type="Proteomes" id="UP000319383">
    <property type="component" value="Chromosome"/>
</dbReference>
<evidence type="ECO:0000313" key="15">
    <source>
        <dbReference type="EMBL" id="QDU46132.1"/>
    </source>
</evidence>
<evidence type="ECO:0000256" key="1">
    <source>
        <dbReference type="ARBA" id="ARBA00004496"/>
    </source>
</evidence>
<evidence type="ECO:0000256" key="9">
    <source>
        <dbReference type="ARBA" id="ARBA00076414"/>
    </source>
</evidence>
<evidence type="ECO:0000256" key="6">
    <source>
        <dbReference type="ARBA" id="ARBA00023186"/>
    </source>
</evidence>
<keyword evidence="6 10" id="KW-0143">Chaperone</keyword>
<reference evidence="15 16" key="1">
    <citation type="submission" date="2019-02" db="EMBL/GenBank/DDBJ databases">
        <title>Deep-cultivation of Planctomycetes and their phenomic and genomic characterization uncovers novel biology.</title>
        <authorList>
            <person name="Wiegand S."/>
            <person name="Jogler M."/>
            <person name="Boedeker C."/>
            <person name="Pinto D."/>
            <person name="Vollmers J."/>
            <person name="Rivas-Marin E."/>
            <person name="Kohn T."/>
            <person name="Peeters S.H."/>
            <person name="Heuer A."/>
            <person name="Rast P."/>
            <person name="Oberbeckmann S."/>
            <person name="Bunk B."/>
            <person name="Jeske O."/>
            <person name="Meyerdierks A."/>
            <person name="Storesund J.E."/>
            <person name="Kallscheuer N."/>
            <person name="Luecker S."/>
            <person name="Lage O.M."/>
            <person name="Pohl T."/>
            <person name="Merkel B.J."/>
            <person name="Hornburger P."/>
            <person name="Mueller R.-W."/>
            <person name="Bruemmer F."/>
            <person name="Labrenz M."/>
            <person name="Spormann A.M."/>
            <person name="Op den Camp H."/>
            <person name="Overmann J."/>
            <person name="Amann R."/>
            <person name="Jetten M.S.M."/>
            <person name="Mascher T."/>
            <person name="Medema M.H."/>
            <person name="Devos D.P."/>
            <person name="Kaster A.-K."/>
            <person name="Ovreas L."/>
            <person name="Rohde M."/>
            <person name="Galperin M.Y."/>
            <person name="Jogler C."/>
        </authorList>
    </citation>
    <scope>NUCLEOTIDE SEQUENCE [LARGE SCALE GENOMIC DNA]</scope>
    <source>
        <strain evidence="15 16">Mal52</strain>
    </source>
</reference>
<evidence type="ECO:0000313" key="16">
    <source>
        <dbReference type="Proteomes" id="UP000319383"/>
    </source>
</evidence>
<dbReference type="GO" id="GO:0051087">
    <property type="term" value="F:protein-folding chaperone binding"/>
    <property type="evidence" value="ECO:0007669"/>
    <property type="project" value="InterPro"/>
</dbReference>
<evidence type="ECO:0000256" key="11">
    <source>
        <dbReference type="RuleBase" id="RU000639"/>
    </source>
</evidence>
<evidence type="ECO:0000256" key="13">
    <source>
        <dbReference type="SAM" id="Coils"/>
    </source>
</evidence>
<keyword evidence="13" id="KW-0175">Coiled coil</keyword>
<dbReference type="InterPro" id="IPR000740">
    <property type="entry name" value="GrpE"/>
</dbReference>
<dbReference type="AlphaFoldDB" id="A0A517ZUH4"/>
<dbReference type="GO" id="GO:0005737">
    <property type="term" value="C:cytoplasm"/>
    <property type="evidence" value="ECO:0007669"/>
    <property type="project" value="UniProtKB-SubCell"/>
</dbReference>
<evidence type="ECO:0000256" key="3">
    <source>
        <dbReference type="ARBA" id="ARBA00011738"/>
    </source>
</evidence>
<proteinExistence type="inferred from homology"/>
<dbReference type="PRINTS" id="PR00773">
    <property type="entry name" value="GRPEPROTEIN"/>
</dbReference>
<protein>
    <recommendedName>
        <fullName evidence="8 10">Protein GrpE</fullName>
    </recommendedName>
    <alternativeName>
        <fullName evidence="9 10">HSP-70 cofactor</fullName>
    </alternativeName>
</protein>
<accession>A0A517ZUH4</accession>
<organism evidence="15 16">
    <name type="scientific">Symmachiella dynata</name>
    <dbReference type="NCBI Taxonomy" id="2527995"/>
    <lineage>
        <taxon>Bacteria</taxon>
        <taxon>Pseudomonadati</taxon>
        <taxon>Planctomycetota</taxon>
        <taxon>Planctomycetia</taxon>
        <taxon>Planctomycetales</taxon>
        <taxon>Planctomycetaceae</taxon>
        <taxon>Symmachiella</taxon>
    </lineage>
</organism>
<evidence type="ECO:0000256" key="10">
    <source>
        <dbReference type="HAMAP-Rule" id="MF_01151"/>
    </source>
</evidence>
<dbReference type="GO" id="GO:0006457">
    <property type="term" value="P:protein folding"/>
    <property type="evidence" value="ECO:0007669"/>
    <property type="project" value="InterPro"/>
</dbReference>
<dbReference type="GO" id="GO:0042803">
    <property type="term" value="F:protein homodimerization activity"/>
    <property type="evidence" value="ECO:0007669"/>
    <property type="project" value="InterPro"/>
</dbReference>
<dbReference type="InterPro" id="IPR009012">
    <property type="entry name" value="GrpE_head"/>
</dbReference>
<evidence type="ECO:0000256" key="14">
    <source>
        <dbReference type="SAM" id="MobiDB-lite"/>
    </source>
</evidence>
<dbReference type="Gene3D" id="3.90.20.20">
    <property type="match status" value="1"/>
</dbReference>
<dbReference type="SUPFAM" id="SSF51064">
    <property type="entry name" value="Head domain of nucleotide exchange factor GrpE"/>
    <property type="match status" value="1"/>
</dbReference>
<feature type="region of interest" description="Disordered" evidence="14">
    <location>
        <begin position="1"/>
        <end position="27"/>
    </location>
</feature>
<dbReference type="Pfam" id="PF01025">
    <property type="entry name" value="GrpE"/>
    <property type="match status" value="1"/>
</dbReference>
<dbReference type="OrthoDB" id="9812586at2"/>
<dbReference type="CDD" id="cd00446">
    <property type="entry name" value="GrpE"/>
    <property type="match status" value="1"/>
</dbReference>
<dbReference type="InterPro" id="IPR013805">
    <property type="entry name" value="GrpE_CC"/>
</dbReference>
<gene>
    <name evidence="10" type="primary">grpE</name>
    <name evidence="15" type="ORF">Mal52_46290</name>
</gene>
<keyword evidence="5 10" id="KW-0346">Stress response</keyword>
<dbReference type="FunFam" id="2.30.22.10:FF:000001">
    <property type="entry name" value="Protein GrpE"/>
    <property type="match status" value="1"/>
</dbReference>
<dbReference type="GO" id="GO:0000774">
    <property type="term" value="F:adenyl-nucleotide exchange factor activity"/>
    <property type="evidence" value="ECO:0007669"/>
    <property type="project" value="InterPro"/>
</dbReference>
<comment type="similarity">
    <text evidence="2 10 12">Belongs to the GrpE family.</text>
</comment>
<evidence type="ECO:0000256" key="5">
    <source>
        <dbReference type="ARBA" id="ARBA00023016"/>
    </source>
</evidence>
<evidence type="ECO:0000256" key="4">
    <source>
        <dbReference type="ARBA" id="ARBA00022490"/>
    </source>
</evidence>
<dbReference type="Gene3D" id="2.30.22.10">
    <property type="entry name" value="Head domain of nucleotide exchange factor GrpE"/>
    <property type="match status" value="1"/>
</dbReference>
<dbReference type="EMBL" id="CP036276">
    <property type="protein sequence ID" value="QDU46132.1"/>
    <property type="molecule type" value="Genomic_DNA"/>
</dbReference>
<keyword evidence="16" id="KW-1185">Reference proteome</keyword>
<feature type="coiled-coil region" evidence="13">
    <location>
        <begin position="42"/>
        <end position="72"/>
    </location>
</feature>